<accession>A0ABP3NZ02</accession>
<keyword evidence="5" id="KW-0326">Glycosidase</keyword>
<dbReference type="PANTHER" id="PTHR30480">
    <property type="entry name" value="BETA-HEXOSAMINIDASE-RELATED"/>
    <property type="match status" value="1"/>
</dbReference>
<dbReference type="PROSITE" id="PS00775">
    <property type="entry name" value="GLYCOSYL_HYDROL_F3"/>
    <property type="match status" value="1"/>
</dbReference>
<comment type="catalytic activity">
    <reaction evidence="1">
        <text>Hydrolysis of terminal non-reducing N-acetyl-D-hexosamine residues in N-acetyl-beta-D-hexosaminides.</text>
        <dbReference type="EC" id="3.2.1.52"/>
    </reaction>
</comment>
<dbReference type="InterPro" id="IPR019800">
    <property type="entry name" value="Glyco_hydro_3_AS"/>
</dbReference>
<evidence type="ECO:0000256" key="5">
    <source>
        <dbReference type="ARBA" id="ARBA00023295"/>
    </source>
</evidence>
<evidence type="ECO:0000256" key="4">
    <source>
        <dbReference type="ARBA" id="ARBA00022801"/>
    </source>
</evidence>
<dbReference type="PANTHER" id="PTHR30480:SF13">
    <property type="entry name" value="BETA-HEXOSAMINIDASE"/>
    <property type="match status" value="1"/>
</dbReference>
<keyword evidence="8" id="KW-1185">Reference proteome</keyword>
<evidence type="ECO:0000313" key="7">
    <source>
        <dbReference type="EMBL" id="GAA0556805.1"/>
    </source>
</evidence>
<dbReference type="InterPro" id="IPR036962">
    <property type="entry name" value="Glyco_hydro_3_N_sf"/>
</dbReference>
<evidence type="ECO:0000256" key="1">
    <source>
        <dbReference type="ARBA" id="ARBA00001231"/>
    </source>
</evidence>
<evidence type="ECO:0000256" key="2">
    <source>
        <dbReference type="ARBA" id="ARBA00005336"/>
    </source>
</evidence>
<dbReference type="Gene3D" id="3.20.20.300">
    <property type="entry name" value="Glycoside hydrolase, family 3, N-terminal domain"/>
    <property type="match status" value="1"/>
</dbReference>
<comment type="caution">
    <text evidence="7">The sequence shown here is derived from an EMBL/GenBank/DDBJ whole genome shotgun (WGS) entry which is preliminary data.</text>
</comment>
<dbReference type="Pfam" id="PF00933">
    <property type="entry name" value="Glyco_hydro_3"/>
    <property type="match status" value="1"/>
</dbReference>
<comment type="similarity">
    <text evidence="2">Belongs to the glycosyl hydrolase 3 family.</text>
</comment>
<dbReference type="EMBL" id="BAAADD010000001">
    <property type="protein sequence ID" value="GAA0556805.1"/>
    <property type="molecule type" value="Genomic_DNA"/>
</dbReference>
<proteinExistence type="inferred from homology"/>
<dbReference type="EC" id="3.2.1.52" evidence="3"/>
<dbReference type="InterPro" id="IPR001764">
    <property type="entry name" value="Glyco_hydro_3_N"/>
</dbReference>
<protein>
    <recommendedName>
        <fullName evidence="3">beta-N-acetylhexosaminidase</fullName>
        <ecNumber evidence="3">3.2.1.52</ecNumber>
    </recommendedName>
</protein>
<dbReference type="InterPro" id="IPR017853">
    <property type="entry name" value="GH"/>
</dbReference>
<keyword evidence="4" id="KW-0378">Hydrolase</keyword>
<sequence>MRRRVIFGCSGPVLEPSERDFFRDVQPWGFILFGRNVKNREQVRALTDSLRETVGDAAAPVLIDQEGGRVARLRPPEWPARPPQGVFGTLHREHAKTAADAAYLNARLIACDLAEIGVNVDCLPVLDVPVPGAHDVIGDRAFSTDPTVVIELGRAVMDGLMDGGVLPVMKHAPGHGRAGCDTHLDLPRVTASREQLSAADFVTFRSLAHCPMAMTAHVVYEAIDPNRPGTLSPRVVHEVIRGEIGYQGLLMTDDLSMQALSGPLSARAKAALFAGCDVVLHCNGGMDEMKDVATEAKPLEGEWLKRAETALGHLRTPVEFDRIAAEARLKELLVA</sequence>
<dbReference type="Proteomes" id="UP001499951">
    <property type="component" value="Unassembled WGS sequence"/>
</dbReference>
<feature type="domain" description="Glycoside hydrolase family 3 N-terminal" evidence="6">
    <location>
        <begin position="29"/>
        <end position="297"/>
    </location>
</feature>
<dbReference type="NCBIfam" id="NF003740">
    <property type="entry name" value="PRK05337.1"/>
    <property type="match status" value="1"/>
</dbReference>
<dbReference type="SUPFAM" id="SSF51445">
    <property type="entry name" value="(Trans)glycosidases"/>
    <property type="match status" value="1"/>
</dbReference>
<gene>
    <name evidence="7" type="primary">nagZ</name>
    <name evidence="7" type="ORF">GCM10008942_01600</name>
</gene>
<evidence type="ECO:0000313" key="8">
    <source>
        <dbReference type="Proteomes" id="UP001499951"/>
    </source>
</evidence>
<organism evidence="7 8">
    <name type="scientific">Rhizomicrobium electricum</name>
    <dbReference type="NCBI Taxonomy" id="480070"/>
    <lineage>
        <taxon>Bacteria</taxon>
        <taxon>Pseudomonadati</taxon>
        <taxon>Pseudomonadota</taxon>
        <taxon>Alphaproteobacteria</taxon>
        <taxon>Micropepsales</taxon>
        <taxon>Micropepsaceae</taxon>
        <taxon>Rhizomicrobium</taxon>
    </lineage>
</organism>
<evidence type="ECO:0000256" key="3">
    <source>
        <dbReference type="ARBA" id="ARBA00012663"/>
    </source>
</evidence>
<evidence type="ECO:0000259" key="6">
    <source>
        <dbReference type="Pfam" id="PF00933"/>
    </source>
</evidence>
<dbReference type="InterPro" id="IPR050226">
    <property type="entry name" value="NagZ_Beta-hexosaminidase"/>
</dbReference>
<reference evidence="8" key="1">
    <citation type="journal article" date="2019" name="Int. J. Syst. Evol. Microbiol.">
        <title>The Global Catalogue of Microorganisms (GCM) 10K type strain sequencing project: providing services to taxonomists for standard genome sequencing and annotation.</title>
        <authorList>
            <consortium name="The Broad Institute Genomics Platform"/>
            <consortium name="The Broad Institute Genome Sequencing Center for Infectious Disease"/>
            <person name="Wu L."/>
            <person name="Ma J."/>
        </authorList>
    </citation>
    <scope>NUCLEOTIDE SEQUENCE [LARGE SCALE GENOMIC DNA]</scope>
    <source>
        <strain evidence="8">JCM 15089</strain>
    </source>
</reference>
<dbReference type="RefSeq" id="WP_166930480.1">
    <property type="nucleotide sequence ID" value="NZ_BAAADD010000001.1"/>
</dbReference>
<name>A0ABP3NZ02_9PROT</name>